<dbReference type="GO" id="GO:0016567">
    <property type="term" value="P:protein ubiquitination"/>
    <property type="evidence" value="ECO:0007669"/>
    <property type="project" value="TreeGrafter"/>
</dbReference>
<dbReference type="PANTHER" id="PTHR12558">
    <property type="entry name" value="CELL DIVISION CYCLE 16,23,27"/>
    <property type="match status" value="1"/>
</dbReference>
<organism evidence="5 6">
    <name type="scientific">Lomentospora prolificans</name>
    <dbReference type="NCBI Taxonomy" id="41688"/>
    <lineage>
        <taxon>Eukaryota</taxon>
        <taxon>Fungi</taxon>
        <taxon>Dikarya</taxon>
        <taxon>Ascomycota</taxon>
        <taxon>Pezizomycotina</taxon>
        <taxon>Sordariomycetes</taxon>
        <taxon>Hypocreomycetidae</taxon>
        <taxon>Microascales</taxon>
        <taxon>Microascaceae</taxon>
        <taxon>Lomentospora</taxon>
    </lineage>
</organism>
<dbReference type="Pfam" id="PF13181">
    <property type="entry name" value="TPR_8"/>
    <property type="match status" value="2"/>
</dbReference>
<comment type="caution">
    <text evidence="5">The sequence shown here is derived from an EMBL/GenBank/DDBJ whole genome shotgun (WGS) entry which is preliminary data.</text>
</comment>
<dbReference type="GO" id="GO:0007091">
    <property type="term" value="P:metaphase/anaphase transition of mitotic cell cycle"/>
    <property type="evidence" value="ECO:0007669"/>
    <property type="project" value="TreeGrafter"/>
</dbReference>
<keyword evidence="1 3" id="KW-0802">TPR repeat</keyword>
<evidence type="ECO:0000313" key="6">
    <source>
        <dbReference type="Proteomes" id="UP000233524"/>
    </source>
</evidence>
<name>A0A2N3NG98_9PEZI</name>
<keyword evidence="6" id="KW-1185">Reference proteome</keyword>
<evidence type="ECO:0000256" key="4">
    <source>
        <dbReference type="SAM" id="MobiDB-lite"/>
    </source>
</evidence>
<evidence type="ECO:0008006" key="7">
    <source>
        <dbReference type="Google" id="ProtNLM"/>
    </source>
</evidence>
<proteinExistence type="inferred from homology"/>
<evidence type="ECO:0000256" key="2">
    <source>
        <dbReference type="ARBA" id="ARBA00038210"/>
    </source>
</evidence>
<dbReference type="GO" id="GO:0005680">
    <property type="term" value="C:anaphase-promoting complex"/>
    <property type="evidence" value="ECO:0007669"/>
    <property type="project" value="TreeGrafter"/>
</dbReference>
<accession>A0A2N3NG98</accession>
<reference evidence="5 6" key="1">
    <citation type="journal article" date="2017" name="G3 (Bethesda)">
        <title>First Draft Genome Sequence of the Pathogenic Fungus Lomentospora prolificans (Formerly Scedosporium prolificans).</title>
        <authorList>
            <person name="Luo R."/>
            <person name="Zimin A."/>
            <person name="Workman R."/>
            <person name="Fan Y."/>
            <person name="Pertea G."/>
            <person name="Grossman N."/>
            <person name="Wear M.P."/>
            <person name="Jia B."/>
            <person name="Miller H."/>
            <person name="Casadevall A."/>
            <person name="Timp W."/>
            <person name="Zhang S.X."/>
            <person name="Salzberg S.L."/>
        </authorList>
    </citation>
    <scope>NUCLEOTIDE SEQUENCE [LARGE SCALE GENOMIC DNA]</scope>
    <source>
        <strain evidence="5 6">JHH-5317</strain>
    </source>
</reference>
<dbReference type="GO" id="GO:0051301">
    <property type="term" value="P:cell division"/>
    <property type="evidence" value="ECO:0007669"/>
    <property type="project" value="TreeGrafter"/>
</dbReference>
<dbReference type="STRING" id="41688.A0A2N3NG98"/>
<evidence type="ECO:0000256" key="3">
    <source>
        <dbReference type="PROSITE-ProRule" id="PRU00339"/>
    </source>
</evidence>
<dbReference type="InterPro" id="IPR019734">
    <property type="entry name" value="TPR_rpt"/>
</dbReference>
<feature type="repeat" description="TPR" evidence="3">
    <location>
        <begin position="113"/>
        <end position="146"/>
    </location>
</feature>
<dbReference type="PROSITE" id="PS50293">
    <property type="entry name" value="TPR_REGION"/>
    <property type="match status" value="1"/>
</dbReference>
<dbReference type="EMBL" id="NLAX01000008">
    <property type="protein sequence ID" value="PKS11455.1"/>
    <property type="molecule type" value="Genomic_DNA"/>
</dbReference>
<protein>
    <recommendedName>
        <fullName evidence="7">Cdc23 domain-containing protein</fullName>
    </recommendedName>
</protein>
<dbReference type="VEuPathDB" id="FungiDB:jhhlp_003219"/>
<dbReference type="FunCoup" id="A0A2N3NG98">
    <property type="interactions" value="827"/>
</dbReference>
<dbReference type="PANTHER" id="PTHR12558:SF13">
    <property type="entry name" value="CELL DIVISION CYCLE PROTEIN 27 HOMOLOG"/>
    <property type="match status" value="1"/>
</dbReference>
<feature type="repeat" description="TPR" evidence="3">
    <location>
        <begin position="619"/>
        <end position="652"/>
    </location>
</feature>
<dbReference type="SUPFAM" id="SSF48452">
    <property type="entry name" value="TPR-like"/>
    <property type="match status" value="2"/>
</dbReference>
<dbReference type="AlphaFoldDB" id="A0A2N3NG98"/>
<feature type="compositionally biased region" description="Polar residues" evidence="4">
    <location>
        <begin position="242"/>
        <end position="252"/>
    </location>
</feature>
<comment type="similarity">
    <text evidence="2">Belongs to the APC3/CDC27 family.</text>
</comment>
<dbReference type="OrthoDB" id="329563at2759"/>
<dbReference type="GO" id="GO:0005737">
    <property type="term" value="C:cytoplasm"/>
    <property type="evidence" value="ECO:0007669"/>
    <property type="project" value="TreeGrafter"/>
</dbReference>
<dbReference type="Proteomes" id="UP000233524">
    <property type="component" value="Unassembled WGS sequence"/>
</dbReference>
<evidence type="ECO:0000256" key="1">
    <source>
        <dbReference type="ARBA" id="ARBA00022803"/>
    </source>
</evidence>
<feature type="region of interest" description="Disordered" evidence="4">
    <location>
        <begin position="363"/>
        <end position="392"/>
    </location>
</feature>
<feature type="repeat" description="TPR" evidence="3">
    <location>
        <begin position="517"/>
        <end position="550"/>
    </location>
</feature>
<dbReference type="Pfam" id="PF12895">
    <property type="entry name" value="ANAPC3"/>
    <property type="match status" value="1"/>
</dbReference>
<dbReference type="InterPro" id="IPR011990">
    <property type="entry name" value="TPR-like_helical_dom_sf"/>
</dbReference>
<dbReference type="Pfam" id="PF13432">
    <property type="entry name" value="TPR_16"/>
    <property type="match status" value="1"/>
</dbReference>
<feature type="region of interest" description="Disordered" evidence="4">
    <location>
        <begin position="242"/>
        <end position="291"/>
    </location>
</feature>
<feature type="repeat" description="TPR" evidence="3">
    <location>
        <begin position="585"/>
        <end position="618"/>
    </location>
</feature>
<feature type="region of interest" description="Disordered" evidence="4">
    <location>
        <begin position="173"/>
        <end position="195"/>
    </location>
</feature>
<dbReference type="GO" id="GO:0031145">
    <property type="term" value="P:anaphase-promoting complex-dependent catabolic process"/>
    <property type="evidence" value="ECO:0007669"/>
    <property type="project" value="TreeGrafter"/>
</dbReference>
<dbReference type="PROSITE" id="PS50005">
    <property type="entry name" value="TPR"/>
    <property type="match status" value="5"/>
</dbReference>
<evidence type="ECO:0000313" key="5">
    <source>
        <dbReference type="EMBL" id="PKS11455.1"/>
    </source>
</evidence>
<gene>
    <name evidence="5" type="ORF">jhhlp_003219</name>
</gene>
<sequence length="739" mass="81636">MDARLRLVYDLLDNDLCENALFITERLHALDPDSSSWTHLLSLCCLRLGRPSLAAEHSRERGLRGLHLGCSYVFAQACLRQKNYSEGITALRQAQPLWTEEHAVSERFAPDYAAVNRLLGKLYKASGDMKSAINCYVAAIEANPFMWDAFTDLCDNGVQLRVANIFKLRDSANSKSDHGKLTKSAPSEMNAPYPATKANSLRAGQSFDSGLREAMQQPFCISRNDAPVGDENMDTTETRNVRSVSGDVSMSHSGIAIPSLSKKRQRSVLDGPPTEVTELRSGPNKKENDVFSSRYASSSLTLAPQRRSARLLNQTAPAAGLTDRSTTESAMARDAFKRLARPRNPVRPVERKTSALNRAANAIRSSAAAGGRDPKVTGPSSPTPVGKPGHPGRMTSVAAAAAALDQEKLQALMNLLLKLGAGYHHLSQFQPQACIDALSSLPPEQQMTPWVLSKIARAQYEMMAYKEAKATFQVLRKIAPSWLEDMEVYSTVLWHLKDDVELAFLGHELSDDHYLAPQTWCAVGNSFSLQRCHQEAIKCFRRAGQLEPQLAYSYSLLGHEHFEAEEYGEATTAFRRALQVDPRHYSAWVGLGRVQERLGQGEKALKYYRSAEKVNPNNAALLTYIARILEKMGKHRQALSYLRRGTELEPSDNLGSLIRLQTARLYLRLGQPLEALTDLQLVQQMAPDEPSVHFLLGQAFSMTGPAKRGDALRSYTNALSLDPSNETIKDAIAMLGSGH</sequence>
<dbReference type="SMART" id="SM00028">
    <property type="entry name" value="TPR"/>
    <property type="match status" value="9"/>
</dbReference>
<dbReference type="InParanoid" id="A0A2N3NG98"/>
<feature type="repeat" description="TPR" evidence="3">
    <location>
        <begin position="551"/>
        <end position="584"/>
    </location>
</feature>
<dbReference type="Gene3D" id="1.25.40.10">
    <property type="entry name" value="Tetratricopeptide repeat domain"/>
    <property type="match status" value="4"/>
</dbReference>